<dbReference type="Proteomes" id="UP000054226">
    <property type="component" value="Unassembled WGS sequence"/>
</dbReference>
<dbReference type="EMBL" id="AOHO01000068">
    <property type="protein sequence ID" value="EME55193.1"/>
    <property type="molecule type" value="Genomic_DNA"/>
</dbReference>
<sequence>MTGTGAVSGKATMPLRINVRMLLAAGLTVLLTAGCLLFVAVRGAAAGTPVDKKLSFTCPFPLIGLQKLDVNIKADFEVPTAPGGTLTTSGLTITVTVPDKAARGLDLVGATTIEGTAAAGVTLVNGDANPLPVRIPLNVAKTDIPPSGTFSPVATGSVPTVTLAKPGKTTLTVGDFTTRLTPKKADGSFTGLGSFTSDCTLDPGQDPVLLSFELGEKPAGHRYAIAGKTAVKALGAAAPLTGTFDLSPTSATVFSGGPVFDKAHVDFRLFGFLPGAADLEFVAEGPQGGDLDGAGFVARPRFTTVLPLVTLVGMPVSTGPGCRTSAPSTAELRTGDGFTMAQGGTLTGTYSLAPLTGCGAFTSYVSTLVQGDGNTFELALTPRQA</sequence>
<evidence type="ECO:0000259" key="1">
    <source>
        <dbReference type="Pfam" id="PF20611"/>
    </source>
</evidence>
<comment type="caution">
    <text evidence="2">The sequence shown here is derived from an EMBL/GenBank/DDBJ whole genome shotgun (WGS) entry which is preliminary data.</text>
</comment>
<accession>M2Z2V4</accession>
<protein>
    <recommendedName>
        <fullName evidence="1">DUF6801 domain-containing protein</fullName>
    </recommendedName>
</protein>
<keyword evidence="3" id="KW-1185">Reference proteome</keyword>
<name>M2Z2V4_9PSEU</name>
<feature type="domain" description="DUF6801" evidence="1">
    <location>
        <begin position="55"/>
        <end position="209"/>
    </location>
</feature>
<dbReference type="PATRIC" id="fig|1284240.4.peg.5457"/>
<dbReference type="AlphaFoldDB" id="M2Z2V4"/>
<organism evidence="2 3">
    <name type="scientific">Amycolatopsis decaplanina DSM 44594</name>
    <dbReference type="NCBI Taxonomy" id="1284240"/>
    <lineage>
        <taxon>Bacteria</taxon>
        <taxon>Bacillati</taxon>
        <taxon>Actinomycetota</taxon>
        <taxon>Actinomycetes</taxon>
        <taxon>Pseudonocardiales</taxon>
        <taxon>Pseudonocardiaceae</taxon>
        <taxon>Amycolatopsis</taxon>
    </lineage>
</organism>
<dbReference type="Pfam" id="PF20611">
    <property type="entry name" value="DUF6801"/>
    <property type="match status" value="1"/>
</dbReference>
<evidence type="ECO:0000313" key="3">
    <source>
        <dbReference type="Proteomes" id="UP000054226"/>
    </source>
</evidence>
<evidence type="ECO:0000313" key="2">
    <source>
        <dbReference type="EMBL" id="EME55193.1"/>
    </source>
</evidence>
<proteinExistence type="predicted"/>
<reference evidence="2 3" key="1">
    <citation type="journal article" date="2013" name="Genome Announc.">
        <title>Draft Genome Sequence of Amycolatopsis decaplanina Strain DSM 44594T.</title>
        <authorList>
            <person name="Kaur N."/>
            <person name="Kumar S."/>
            <person name="Bala M."/>
            <person name="Raghava G.P."/>
            <person name="Mayilraj S."/>
        </authorList>
    </citation>
    <scope>NUCLEOTIDE SEQUENCE [LARGE SCALE GENOMIC DNA]</scope>
    <source>
        <strain evidence="2 3">DSM 44594</strain>
    </source>
</reference>
<gene>
    <name evidence="2" type="ORF">H074_26832</name>
</gene>
<dbReference type="InterPro" id="IPR046542">
    <property type="entry name" value="DUF6801"/>
</dbReference>